<accession>A0A9P1J3I7</accession>
<reference evidence="7" key="1">
    <citation type="submission" date="2022-11" db="EMBL/GenBank/DDBJ databases">
        <authorList>
            <person name="Kikuchi T."/>
        </authorList>
    </citation>
    <scope>NUCLEOTIDE SEQUENCE</scope>
    <source>
        <strain evidence="7">PS1010</strain>
    </source>
</reference>
<dbReference type="SMART" id="SM01088">
    <property type="entry name" value="Col_cuticle_N"/>
    <property type="match status" value="1"/>
</dbReference>
<evidence type="ECO:0000256" key="2">
    <source>
        <dbReference type="ARBA" id="ARBA00022737"/>
    </source>
</evidence>
<feature type="compositionally biased region" description="Low complexity" evidence="4">
    <location>
        <begin position="405"/>
        <end position="421"/>
    </location>
</feature>
<keyword evidence="3" id="KW-1015">Disulfide bond</keyword>
<feature type="region of interest" description="Disordered" evidence="4">
    <location>
        <begin position="74"/>
        <end position="113"/>
    </location>
</feature>
<evidence type="ECO:0000256" key="5">
    <source>
        <dbReference type="SAM" id="Phobius"/>
    </source>
</evidence>
<evidence type="ECO:0000256" key="1">
    <source>
        <dbReference type="ARBA" id="ARBA00011518"/>
    </source>
</evidence>
<keyword evidence="5" id="KW-0812">Transmembrane</keyword>
<keyword evidence="5" id="KW-1133">Transmembrane helix</keyword>
<evidence type="ECO:0000313" key="7">
    <source>
        <dbReference type="EMBL" id="CAI5454319.1"/>
    </source>
</evidence>
<comment type="caution">
    <text evidence="7">The sequence shown here is derived from an EMBL/GenBank/DDBJ whole genome shotgun (WGS) entry which is preliminary data.</text>
</comment>
<evidence type="ECO:0000256" key="4">
    <source>
        <dbReference type="SAM" id="MobiDB-lite"/>
    </source>
</evidence>
<dbReference type="EMBL" id="CANHGI010000006">
    <property type="protein sequence ID" value="CAI5454319.1"/>
    <property type="molecule type" value="Genomic_DNA"/>
</dbReference>
<feature type="compositionally biased region" description="Gly residues" evidence="4">
    <location>
        <begin position="83"/>
        <end position="105"/>
    </location>
</feature>
<organism evidence="7 8">
    <name type="scientific">Caenorhabditis angaria</name>
    <dbReference type="NCBI Taxonomy" id="860376"/>
    <lineage>
        <taxon>Eukaryota</taxon>
        <taxon>Metazoa</taxon>
        <taxon>Ecdysozoa</taxon>
        <taxon>Nematoda</taxon>
        <taxon>Chromadorea</taxon>
        <taxon>Rhabditida</taxon>
        <taxon>Rhabditina</taxon>
        <taxon>Rhabditomorpha</taxon>
        <taxon>Rhabditoidea</taxon>
        <taxon>Rhabditidae</taxon>
        <taxon>Peloderinae</taxon>
        <taxon>Caenorhabditis</taxon>
    </lineage>
</organism>
<comment type="subunit">
    <text evidence="1">Collagen polypeptide chains are complexed within the cuticle by disulfide bonds and other types of covalent cross-links.</text>
</comment>
<evidence type="ECO:0000313" key="8">
    <source>
        <dbReference type="Proteomes" id="UP001152747"/>
    </source>
</evidence>
<sequence>MLDAVFEIDPIIMAIRLLSIFLLVTAVISSTNAISDIDPAAVDVLLREIRARLLEREEAHSRINIREASGEEENVVKVDVEGSGSGEGSGESSGEGSGDIDGSGSGFEPTGVPLIQDDVLSKSTTPNPKFDKDGNLSKDEVEKIALKNLKKQAPKTIQEHFEANPKATVQMLQGLDIHGSSGGYHRSLSGGYLSPSSYDPYNVNWHSYGERGKMFEEKLLVGIASTFSTIAVVACLVVIPSLYNTINEVHEEVLDGVQVFRVETDSAWNEMMDIQITVTPPSKPRVNPFNSVFRQKRQTFSGLPAWCQCEPTKPTCPPGPPGPPGPAGQPGTPGLPGPRGADSQTTYAPIACPRPSSDCVKCPPGAPGPAGPSGPAGPAGPAGRPGQPGNRGNNGAPGGPGPKGDAGTPGAPGQAGRPGAPGKDGRRGQGAPGAPGAPGKPGPAGPNGQPGNRGGNGTPGPAGPAGQPGQPGNRGSDGHPGTSGGPGLPGPDAAYCACPPRSAVFVSRH</sequence>
<feature type="compositionally biased region" description="Low complexity" evidence="4">
    <location>
        <begin position="464"/>
        <end position="474"/>
    </location>
</feature>
<dbReference type="Proteomes" id="UP001152747">
    <property type="component" value="Unassembled WGS sequence"/>
</dbReference>
<dbReference type="InterPro" id="IPR002486">
    <property type="entry name" value="Col_cuticle_N"/>
</dbReference>
<feature type="compositionally biased region" description="Pro residues" evidence="4">
    <location>
        <begin position="315"/>
        <end position="327"/>
    </location>
</feature>
<dbReference type="PANTHER" id="PTHR24637">
    <property type="entry name" value="COLLAGEN"/>
    <property type="match status" value="1"/>
</dbReference>
<name>A0A9P1J3I7_9PELO</name>
<feature type="transmembrane region" description="Helical" evidence="5">
    <location>
        <begin position="12"/>
        <end position="29"/>
    </location>
</feature>
<dbReference type="AlphaFoldDB" id="A0A9P1J3I7"/>
<proteinExistence type="predicted"/>
<feature type="transmembrane region" description="Helical" evidence="5">
    <location>
        <begin position="219"/>
        <end position="243"/>
    </location>
</feature>
<feature type="region of interest" description="Disordered" evidence="4">
    <location>
        <begin position="315"/>
        <end position="493"/>
    </location>
</feature>
<evidence type="ECO:0000256" key="3">
    <source>
        <dbReference type="ARBA" id="ARBA00023157"/>
    </source>
</evidence>
<keyword evidence="5" id="KW-0472">Membrane</keyword>
<dbReference type="Pfam" id="PF01484">
    <property type="entry name" value="Col_cuticle_N"/>
    <property type="match status" value="1"/>
</dbReference>
<evidence type="ECO:0000259" key="6">
    <source>
        <dbReference type="SMART" id="SM01088"/>
    </source>
</evidence>
<dbReference type="PANTHER" id="PTHR24637:SF209">
    <property type="entry name" value="NEMATODE CUTICLE COLLAGEN N-TERMINAL DOMAIN-CONTAINING PROTEIN"/>
    <property type="match status" value="1"/>
</dbReference>
<gene>
    <name evidence="7" type="ORF">CAMP_LOCUS16956</name>
</gene>
<keyword evidence="2" id="KW-0677">Repeat</keyword>
<feature type="compositionally biased region" description="Gly residues" evidence="4">
    <location>
        <begin position="451"/>
        <end position="460"/>
    </location>
</feature>
<protein>
    <recommendedName>
        <fullName evidence="6">Nematode cuticle collagen N-terminal domain-containing protein</fullName>
    </recommendedName>
</protein>
<keyword evidence="8" id="KW-1185">Reference proteome</keyword>
<feature type="compositionally biased region" description="Gly residues" evidence="4">
    <location>
        <begin position="395"/>
        <end position="404"/>
    </location>
</feature>
<feature type="domain" description="Nematode cuticle collagen N-terminal" evidence="6">
    <location>
        <begin position="220"/>
        <end position="271"/>
    </location>
</feature>
<feature type="compositionally biased region" description="Low complexity" evidence="4">
    <location>
        <begin position="379"/>
        <end position="394"/>
    </location>
</feature>
<dbReference type="GO" id="GO:0042302">
    <property type="term" value="F:structural constituent of cuticle"/>
    <property type="evidence" value="ECO:0007669"/>
    <property type="project" value="InterPro"/>
</dbReference>